<evidence type="ECO:0008006" key="2">
    <source>
        <dbReference type="Google" id="ProtNLM"/>
    </source>
</evidence>
<dbReference type="EMBL" id="UINC01139762">
    <property type="protein sequence ID" value="SVD26509.1"/>
    <property type="molecule type" value="Genomic_DNA"/>
</dbReference>
<gene>
    <name evidence="1" type="ORF">METZ01_LOCUS379363</name>
</gene>
<accession>A0A382TWS3</accession>
<protein>
    <recommendedName>
        <fullName evidence="2">UDP-N-acetylglucosamine 2-epimerase domain-containing protein</fullName>
    </recommendedName>
</protein>
<reference evidence="1" key="1">
    <citation type="submission" date="2018-05" db="EMBL/GenBank/DDBJ databases">
        <authorList>
            <person name="Lanie J.A."/>
            <person name="Ng W.-L."/>
            <person name="Kazmierczak K.M."/>
            <person name="Andrzejewski T.M."/>
            <person name="Davidsen T.M."/>
            <person name="Wayne K.J."/>
            <person name="Tettelin H."/>
            <person name="Glass J.I."/>
            <person name="Rusch D."/>
            <person name="Podicherti R."/>
            <person name="Tsui H.-C.T."/>
            <person name="Winkler M.E."/>
        </authorList>
    </citation>
    <scope>NUCLEOTIDE SEQUENCE</scope>
</reference>
<organism evidence="1">
    <name type="scientific">marine metagenome</name>
    <dbReference type="NCBI Taxonomy" id="408172"/>
    <lineage>
        <taxon>unclassified sequences</taxon>
        <taxon>metagenomes</taxon>
        <taxon>ecological metagenomes</taxon>
    </lineage>
</organism>
<sequence length="82" mass="9452">MKKKKILAVTGIRSEYDILYPVLKELRANNFDVKIVVSSAHLSDHFGNTIDRVVEDGFEVVDRVDTLFITSRKCFIIFSIYI</sequence>
<feature type="non-terminal residue" evidence="1">
    <location>
        <position position="82"/>
    </location>
</feature>
<evidence type="ECO:0000313" key="1">
    <source>
        <dbReference type="EMBL" id="SVD26509.1"/>
    </source>
</evidence>
<proteinExistence type="predicted"/>
<dbReference type="SUPFAM" id="SSF53756">
    <property type="entry name" value="UDP-Glycosyltransferase/glycogen phosphorylase"/>
    <property type="match status" value="1"/>
</dbReference>
<dbReference type="Gene3D" id="3.40.50.2000">
    <property type="entry name" value="Glycogen Phosphorylase B"/>
    <property type="match status" value="1"/>
</dbReference>
<dbReference type="AlphaFoldDB" id="A0A382TWS3"/>
<name>A0A382TWS3_9ZZZZ</name>